<reference evidence="1" key="1">
    <citation type="submission" date="2020-10" db="EMBL/GenBank/DDBJ databases">
        <authorList>
            <person name="Hahn C.J."/>
            <person name="Laso-Perez R."/>
            <person name="Vulcano F."/>
            <person name="Vaziourakis K.-M."/>
            <person name="Stokke R."/>
            <person name="Steen I.H."/>
            <person name="Teske A."/>
            <person name="Boetius A."/>
            <person name="Liebeke M."/>
            <person name="Amann R."/>
            <person name="Knittel K."/>
        </authorList>
    </citation>
    <scope>NUCLEOTIDE SEQUENCE</scope>
    <source>
        <strain evidence="1">Gfbio:e3339647-f889-4370-9287-4fb5cb688e4c:AG392D22_GoMArc1</strain>
    </source>
</reference>
<evidence type="ECO:0000313" key="1">
    <source>
        <dbReference type="EMBL" id="CAD6492785.1"/>
    </source>
</evidence>
<proteinExistence type="predicted"/>
<gene>
    <name evidence="1" type="ORF">EMLJLAPB_00366</name>
</gene>
<protein>
    <submittedName>
        <fullName evidence="1">Virulence protein RhuM family protein</fullName>
    </submittedName>
</protein>
<dbReference type="Pfam" id="PF13310">
    <property type="entry name" value="Virulence_RhuM"/>
    <property type="match status" value="1"/>
</dbReference>
<dbReference type="InterPro" id="IPR011204">
    <property type="entry name" value="Virulence_RhuM-like"/>
</dbReference>
<dbReference type="PIRSF" id="PIRSF015268">
    <property type="entry name" value="Virulence_RhuM"/>
    <property type="match status" value="1"/>
</dbReference>
<evidence type="ECO:0000313" key="2">
    <source>
        <dbReference type="Proteomes" id="UP000634805"/>
    </source>
</evidence>
<name>A0A811TDE9_9EURY</name>
<dbReference type="PANTHER" id="PTHR35810">
    <property type="entry name" value="CYTOPLASMIC PROTEIN-RELATED"/>
    <property type="match status" value="1"/>
</dbReference>
<comment type="caution">
    <text evidence="1">The sequence shown here is derived from an EMBL/GenBank/DDBJ whole genome shotgun (WGS) entry which is preliminary data.</text>
</comment>
<organism evidence="1 2">
    <name type="scientific">Candidatus Argoarchaeum ethanivorans</name>
    <dbReference type="NCBI Taxonomy" id="2608793"/>
    <lineage>
        <taxon>Archaea</taxon>
        <taxon>Methanobacteriati</taxon>
        <taxon>Methanobacteriota</taxon>
        <taxon>Stenosarchaea group</taxon>
        <taxon>Methanomicrobia</taxon>
        <taxon>Methanosarcinales</taxon>
        <taxon>Methanosarcinales incertae sedis</taxon>
        <taxon>GOM Arc I cluster</taxon>
        <taxon>Candidatus Argoarchaeum</taxon>
    </lineage>
</organism>
<sequence length="342" mass="40146">MTDTKLQIRNSTAEFLIFTKQNNKNTIEVRIEDETVWLTQKLMSVLFEKGRSTITEHLQNIFETGELKEISVCRDFRHTAEDGKEYTTKFYNLDVIIAVGFRVNSERATQFRQWAINILRDFAIRGYVLDNERLKNGSFFNKDYFDHLLAEIREIRASERRFYQKITDIYATAVDYNVESEITKTFFATVQNKLHFAIHRNTAAELIMTRANSNKEHMGLTTWKNAPHEKIIKPDVSIAKNYLSEKEIKALDRITTMYLDYAEDQAEQNIPMTMEDWSKKLNVFLQFNNRELLDNSGKVAQKIAKAFAESEFGKYRIVQDRLFESDFDKMIKKLEDNSEGNV</sequence>
<accession>A0A811TDE9</accession>
<dbReference type="AlphaFoldDB" id="A0A811TDE9"/>
<dbReference type="EMBL" id="CAJHIS010000007">
    <property type="protein sequence ID" value="CAD6492785.1"/>
    <property type="molecule type" value="Genomic_DNA"/>
</dbReference>
<dbReference type="Proteomes" id="UP000634805">
    <property type="component" value="Unassembled WGS sequence"/>
</dbReference>
<dbReference type="PANTHER" id="PTHR35810:SF1">
    <property type="entry name" value="CYTOPLASMIC PROTEIN"/>
    <property type="match status" value="1"/>
</dbReference>